<evidence type="ECO:0000259" key="1">
    <source>
        <dbReference type="PROSITE" id="PS50076"/>
    </source>
</evidence>
<evidence type="ECO:0000313" key="3">
    <source>
        <dbReference type="Proteomes" id="UP000032180"/>
    </source>
</evidence>
<dbReference type="STRING" id="77586.A0A0D9XD20"/>
<proteinExistence type="predicted"/>
<dbReference type="HOGENOM" id="CLU_017633_9_0_1"/>
<dbReference type="PROSITE" id="PS50076">
    <property type="entry name" value="DNAJ_2"/>
    <property type="match status" value="1"/>
</dbReference>
<organism evidence="2 3">
    <name type="scientific">Leersia perrieri</name>
    <dbReference type="NCBI Taxonomy" id="77586"/>
    <lineage>
        <taxon>Eukaryota</taxon>
        <taxon>Viridiplantae</taxon>
        <taxon>Streptophyta</taxon>
        <taxon>Embryophyta</taxon>
        <taxon>Tracheophyta</taxon>
        <taxon>Spermatophyta</taxon>
        <taxon>Magnoliopsida</taxon>
        <taxon>Liliopsida</taxon>
        <taxon>Poales</taxon>
        <taxon>Poaceae</taxon>
        <taxon>BOP clade</taxon>
        <taxon>Oryzoideae</taxon>
        <taxon>Oryzeae</taxon>
        <taxon>Oryzinae</taxon>
        <taxon>Leersia</taxon>
    </lineage>
</organism>
<dbReference type="SUPFAM" id="SSF46565">
    <property type="entry name" value="Chaperone J-domain"/>
    <property type="match status" value="1"/>
</dbReference>
<keyword evidence="3" id="KW-1185">Reference proteome</keyword>
<reference evidence="2" key="3">
    <citation type="submission" date="2015-04" db="UniProtKB">
        <authorList>
            <consortium name="EnsemblPlants"/>
        </authorList>
    </citation>
    <scope>IDENTIFICATION</scope>
</reference>
<reference evidence="3" key="2">
    <citation type="submission" date="2013-12" db="EMBL/GenBank/DDBJ databases">
        <authorList>
            <person name="Yu Y."/>
            <person name="Lee S."/>
            <person name="de Baynast K."/>
            <person name="Wissotski M."/>
            <person name="Liu L."/>
            <person name="Talag J."/>
            <person name="Goicoechea J."/>
            <person name="Angelova A."/>
            <person name="Jetty R."/>
            <person name="Kudrna D."/>
            <person name="Golser W."/>
            <person name="Rivera L."/>
            <person name="Zhang J."/>
            <person name="Wing R."/>
        </authorList>
    </citation>
    <scope>NUCLEOTIDE SEQUENCE</scope>
</reference>
<feature type="domain" description="J" evidence="1">
    <location>
        <begin position="52"/>
        <end position="125"/>
    </location>
</feature>
<dbReference type="PRINTS" id="PR00625">
    <property type="entry name" value="JDOMAIN"/>
</dbReference>
<evidence type="ECO:0000313" key="2">
    <source>
        <dbReference type="EnsemblPlants" id="LPERR09G05350.1"/>
    </source>
</evidence>
<dbReference type="GO" id="GO:0009507">
    <property type="term" value="C:chloroplast"/>
    <property type="evidence" value="ECO:0007669"/>
    <property type="project" value="TreeGrafter"/>
</dbReference>
<sequence length="178" mass="20066">MNATVEVRCGAAAVFGHGSSRRRPASGHCRMIIRAAATTVSSWGGGACSVSDYYKVLSLERERPEEVGAEEIRRAYRRLALRYHPDACANDPSRRAESTRLFLELRRAYETLSDPALRVRYDAALVRRRRAGDAAAAEAEAEAMARDVWEAQLRTLRARSDERRHGAGRSRRGRWFEM</sequence>
<dbReference type="InterPro" id="IPR036869">
    <property type="entry name" value="J_dom_sf"/>
</dbReference>
<dbReference type="Pfam" id="PF00226">
    <property type="entry name" value="DnaJ"/>
    <property type="match status" value="1"/>
</dbReference>
<accession>A0A0D9XD20</accession>
<dbReference type="EnsemblPlants" id="LPERR09G05350.1">
    <property type="protein sequence ID" value="LPERR09G05350.1"/>
    <property type="gene ID" value="LPERR09G05350"/>
</dbReference>
<dbReference type="PANTHER" id="PTHR45090">
    <property type="entry name" value="CHAPERONE PROTEIN DNAJ 20 CHLOROPLASTIC"/>
    <property type="match status" value="1"/>
</dbReference>
<dbReference type="InterPro" id="IPR001623">
    <property type="entry name" value="DnaJ_domain"/>
</dbReference>
<dbReference type="Gene3D" id="1.10.287.110">
    <property type="entry name" value="DnaJ domain"/>
    <property type="match status" value="1"/>
</dbReference>
<dbReference type="GO" id="GO:0005783">
    <property type="term" value="C:endoplasmic reticulum"/>
    <property type="evidence" value="ECO:0007669"/>
    <property type="project" value="UniProtKB-ARBA"/>
</dbReference>
<protein>
    <recommendedName>
        <fullName evidence="1">J domain-containing protein</fullName>
    </recommendedName>
</protein>
<dbReference type="Gramene" id="LPERR09G05350.1">
    <property type="protein sequence ID" value="LPERR09G05350.1"/>
    <property type="gene ID" value="LPERR09G05350"/>
</dbReference>
<dbReference type="CDD" id="cd06257">
    <property type="entry name" value="DnaJ"/>
    <property type="match status" value="1"/>
</dbReference>
<dbReference type="PANTHER" id="PTHR45090:SF3">
    <property type="entry name" value="OS09G0368800 PROTEIN"/>
    <property type="match status" value="1"/>
</dbReference>
<dbReference type="Proteomes" id="UP000032180">
    <property type="component" value="Chromosome 9"/>
</dbReference>
<dbReference type="InterPro" id="IPR053232">
    <property type="entry name" value="DnaJ_C/III_chloroplastic"/>
</dbReference>
<dbReference type="eggNOG" id="KOG0712">
    <property type="taxonomic scope" value="Eukaryota"/>
</dbReference>
<dbReference type="AlphaFoldDB" id="A0A0D9XD20"/>
<reference evidence="2 3" key="1">
    <citation type="submission" date="2012-08" db="EMBL/GenBank/DDBJ databases">
        <title>Oryza genome evolution.</title>
        <authorList>
            <person name="Wing R.A."/>
        </authorList>
    </citation>
    <scope>NUCLEOTIDE SEQUENCE</scope>
</reference>
<dbReference type="SMART" id="SM00271">
    <property type="entry name" value="DnaJ"/>
    <property type="match status" value="1"/>
</dbReference>
<name>A0A0D9XD20_9ORYZ</name>